<gene>
    <name evidence="9" type="ORF">DFR71_5841</name>
</gene>
<sequence>MYKNTSSPRPGTALTAVAIAQFVIALDMAVVNVALPSIGDALGFAPLGLAWVVHIYALTFGGFLLLGGKACDLYGRRRLFVGGLLAFAIASLTGGFAQEPWQLVAARAAQGIGAAAIAPAALATLTTTFSAGPARVRALGVWGGVNAAGGALGVLVGGLLTEYANWRWVMLVNIPIVAIALLALVRGVPADAPTGRRAPLDIAGAVLATGGIGLLVTGVIRTDHYGWASPETGATLAVAAALLAGFLVVETRSANPLLRLGLFTNRWVSGANVFVFCAAAGQFSAFYLVSLYMQQVLHMNAGATGAAFIPFSLCVIVGTLAATRLGVHFSPKPLLVGGGLLAAVGIGWFALISPDGDVLTDVLGPSIVGGLGLGLCLAPVAVAAVSGVAPGEVGMASGAFNSARQLGGSVGVAVLATLAAGRTGASADPVALNNGYAFALAIAAALFAAAALGAATVLPTRLDRTENPVREDIPAVTP</sequence>
<keyword evidence="3" id="KW-1003">Cell membrane</keyword>
<dbReference type="PRINTS" id="PR01036">
    <property type="entry name" value="TCRTETB"/>
</dbReference>
<evidence type="ECO:0000313" key="9">
    <source>
        <dbReference type="EMBL" id="TCJ93200.1"/>
    </source>
</evidence>
<dbReference type="Gene3D" id="1.20.1250.20">
    <property type="entry name" value="MFS general substrate transporter like domains"/>
    <property type="match status" value="1"/>
</dbReference>
<dbReference type="AlphaFoldDB" id="A0A4R1FGS1"/>
<dbReference type="Gene3D" id="1.20.1720.10">
    <property type="entry name" value="Multidrug resistance protein D"/>
    <property type="match status" value="1"/>
</dbReference>
<evidence type="ECO:0000256" key="7">
    <source>
        <dbReference type="SAM" id="Phobius"/>
    </source>
</evidence>
<evidence type="ECO:0000256" key="1">
    <source>
        <dbReference type="ARBA" id="ARBA00004651"/>
    </source>
</evidence>
<comment type="subcellular location">
    <subcellularLocation>
        <location evidence="1">Cell membrane</location>
        <topology evidence="1">Multi-pass membrane protein</topology>
    </subcellularLocation>
</comment>
<evidence type="ECO:0000256" key="5">
    <source>
        <dbReference type="ARBA" id="ARBA00022989"/>
    </source>
</evidence>
<dbReference type="CDD" id="cd17321">
    <property type="entry name" value="MFS_MMR_MDR_like"/>
    <property type="match status" value="1"/>
</dbReference>
<feature type="transmembrane region" description="Helical" evidence="7">
    <location>
        <begin position="334"/>
        <end position="351"/>
    </location>
</feature>
<keyword evidence="4 7" id="KW-0812">Transmembrane</keyword>
<feature type="transmembrane region" description="Helical" evidence="7">
    <location>
        <begin position="406"/>
        <end position="424"/>
    </location>
</feature>
<feature type="transmembrane region" description="Helical" evidence="7">
    <location>
        <begin position="79"/>
        <end position="97"/>
    </location>
</feature>
<dbReference type="EMBL" id="SMFR01000006">
    <property type="protein sequence ID" value="TCJ93200.1"/>
    <property type="molecule type" value="Genomic_DNA"/>
</dbReference>
<feature type="transmembrane region" description="Helical" evidence="7">
    <location>
        <begin position="363"/>
        <end position="385"/>
    </location>
</feature>
<dbReference type="GO" id="GO:0005886">
    <property type="term" value="C:plasma membrane"/>
    <property type="evidence" value="ECO:0007669"/>
    <property type="project" value="UniProtKB-SubCell"/>
</dbReference>
<dbReference type="STRING" id="1210063.GCA_001612665_05526"/>
<feature type="transmembrane region" description="Helical" evidence="7">
    <location>
        <begin position="232"/>
        <end position="249"/>
    </location>
</feature>
<dbReference type="Proteomes" id="UP000294856">
    <property type="component" value="Unassembled WGS sequence"/>
</dbReference>
<evidence type="ECO:0000256" key="6">
    <source>
        <dbReference type="ARBA" id="ARBA00023136"/>
    </source>
</evidence>
<dbReference type="PANTHER" id="PTHR42718">
    <property type="entry name" value="MAJOR FACILITATOR SUPERFAMILY MULTIDRUG TRANSPORTER MFSC"/>
    <property type="match status" value="1"/>
</dbReference>
<feature type="transmembrane region" description="Helical" evidence="7">
    <location>
        <begin position="12"/>
        <end position="35"/>
    </location>
</feature>
<feature type="transmembrane region" description="Helical" evidence="7">
    <location>
        <begin position="109"/>
        <end position="132"/>
    </location>
</feature>
<feature type="transmembrane region" description="Helical" evidence="7">
    <location>
        <begin position="200"/>
        <end position="220"/>
    </location>
</feature>
<evidence type="ECO:0000256" key="4">
    <source>
        <dbReference type="ARBA" id="ARBA00022692"/>
    </source>
</evidence>
<dbReference type="PROSITE" id="PS50850">
    <property type="entry name" value="MFS"/>
    <property type="match status" value="1"/>
</dbReference>
<evidence type="ECO:0000256" key="2">
    <source>
        <dbReference type="ARBA" id="ARBA00022448"/>
    </source>
</evidence>
<feature type="transmembrane region" description="Helical" evidence="7">
    <location>
        <begin position="166"/>
        <end position="188"/>
    </location>
</feature>
<dbReference type="InterPro" id="IPR011701">
    <property type="entry name" value="MFS"/>
</dbReference>
<dbReference type="GO" id="GO:0022857">
    <property type="term" value="F:transmembrane transporter activity"/>
    <property type="evidence" value="ECO:0007669"/>
    <property type="project" value="InterPro"/>
</dbReference>
<dbReference type="InterPro" id="IPR036259">
    <property type="entry name" value="MFS_trans_sf"/>
</dbReference>
<feature type="transmembrane region" description="Helical" evidence="7">
    <location>
        <begin position="270"/>
        <end position="289"/>
    </location>
</feature>
<feature type="transmembrane region" description="Helical" evidence="7">
    <location>
        <begin position="41"/>
        <end position="67"/>
    </location>
</feature>
<proteinExistence type="predicted"/>
<dbReference type="InterPro" id="IPR020846">
    <property type="entry name" value="MFS_dom"/>
</dbReference>
<feature type="domain" description="Major facilitator superfamily (MFS) profile" evidence="8">
    <location>
        <begin position="13"/>
        <end position="462"/>
    </location>
</feature>
<evidence type="ECO:0000256" key="3">
    <source>
        <dbReference type="ARBA" id="ARBA00022475"/>
    </source>
</evidence>
<feature type="transmembrane region" description="Helical" evidence="7">
    <location>
        <begin position="139"/>
        <end position="160"/>
    </location>
</feature>
<dbReference type="OrthoDB" id="4508689at2"/>
<accession>A0A4R1FGS1</accession>
<organism evidence="9 10">
    <name type="scientific">Nocardia alba</name>
    <dbReference type="NCBI Taxonomy" id="225051"/>
    <lineage>
        <taxon>Bacteria</taxon>
        <taxon>Bacillati</taxon>
        <taxon>Actinomycetota</taxon>
        <taxon>Actinomycetes</taxon>
        <taxon>Mycobacteriales</taxon>
        <taxon>Nocardiaceae</taxon>
        <taxon>Nocardia</taxon>
    </lineage>
</organism>
<feature type="transmembrane region" description="Helical" evidence="7">
    <location>
        <begin position="436"/>
        <end position="458"/>
    </location>
</feature>
<keyword evidence="10" id="KW-1185">Reference proteome</keyword>
<dbReference type="RefSeq" id="WP_067457458.1">
    <property type="nucleotide sequence ID" value="NZ_SMFR01000006.1"/>
</dbReference>
<name>A0A4R1FGS1_9NOCA</name>
<dbReference type="PANTHER" id="PTHR42718:SF46">
    <property type="entry name" value="BLR6921 PROTEIN"/>
    <property type="match status" value="1"/>
</dbReference>
<protein>
    <submittedName>
        <fullName evidence="9">EmrB/QacA subfamily drug resistance transporter</fullName>
    </submittedName>
</protein>
<dbReference type="SUPFAM" id="SSF103473">
    <property type="entry name" value="MFS general substrate transporter"/>
    <property type="match status" value="1"/>
</dbReference>
<keyword evidence="2" id="KW-0813">Transport</keyword>
<reference evidence="9 10" key="1">
    <citation type="submission" date="2019-03" db="EMBL/GenBank/DDBJ databases">
        <title>Genomic Encyclopedia of Type Strains, Phase IV (KMG-IV): sequencing the most valuable type-strain genomes for metagenomic binning, comparative biology and taxonomic classification.</title>
        <authorList>
            <person name="Goeker M."/>
        </authorList>
    </citation>
    <scope>NUCLEOTIDE SEQUENCE [LARGE SCALE GENOMIC DNA]</scope>
    <source>
        <strain evidence="9 10">DSM 44684</strain>
    </source>
</reference>
<evidence type="ECO:0000313" key="10">
    <source>
        <dbReference type="Proteomes" id="UP000294856"/>
    </source>
</evidence>
<evidence type="ECO:0000259" key="8">
    <source>
        <dbReference type="PROSITE" id="PS50850"/>
    </source>
</evidence>
<keyword evidence="5 7" id="KW-1133">Transmembrane helix</keyword>
<feature type="transmembrane region" description="Helical" evidence="7">
    <location>
        <begin position="301"/>
        <end position="322"/>
    </location>
</feature>
<keyword evidence="6 7" id="KW-0472">Membrane</keyword>
<comment type="caution">
    <text evidence="9">The sequence shown here is derived from an EMBL/GenBank/DDBJ whole genome shotgun (WGS) entry which is preliminary data.</text>
</comment>
<dbReference type="Pfam" id="PF07690">
    <property type="entry name" value="MFS_1"/>
    <property type="match status" value="1"/>
</dbReference>